<evidence type="ECO:0000313" key="3">
    <source>
        <dbReference type="Proteomes" id="UP000249696"/>
    </source>
</evidence>
<proteinExistence type="predicted"/>
<feature type="transmembrane region" description="Helical" evidence="1">
    <location>
        <begin position="207"/>
        <end position="228"/>
    </location>
</feature>
<feature type="transmembrane region" description="Helical" evidence="1">
    <location>
        <begin position="181"/>
        <end position="200"/>
    </location>
</feature>
<feature type="transmembrane region" description="Helical" evidence="1">
    <location>
        <begin position="47"/>
        <end position="69"/>
    </location>
</feature>
<organism evidence="2 3">
    <name type="scientific">Arenibacter echinorum</name>
    <dbReference type="NCBI Taxonomy" id="440515"/>
    <lineage>
        <taxon>Bacteria</taxon>
        <taxon>Pseudomonadati</taxon>
        <taxon>Bacteroidota</taxon>
        <taxon>Flavobacteriia</taxon>
        <taxon>Flavobacteriales</taxon>
        <taxon>Flavobacteriaceae</taxon>
        <taxon>Arenibacter</taxon>
    </lineage>
</organism>
<dbReference type="AlphaFoldDB" id="A0A327R7E4"/>
<accession>A0A327R7E4</accession>
<dbReference type="RefSeq" id="WP_111623902.1">
    <property type="nucleotide sequence ID" value="NZ_QLLN01000004.1"/>
</dbReference>
<evidence type="ECO:0000256" key="1">
    <source>
        <dbReference type="SAM" id="Phobius"/>
    </source>
</evidence>
<dbReference type="EMBL" id="QLLN01000004">
    <property type="protein sequence ID" value="RAJ11513.1"/>
    <property type="molecule type" value="Genomic_DNA"/>
</dbReference>
<evidence type="ECO:0008006" key="4">
    <source>
        <dbReference type="Google" id="ProtNLM"/>
    </source>
</evidence>
<name>A0A327R7E4_9FLAO</name>
<keyword evidence="1" id="KW-1133">Transmembrane helix</keyword>
<sequence>MKDFKTLFASQSKQFVILLTLLFVSTIITVTLYHLNDDIFSRFFKNFNPLTLFGVTAVSGSLALTFLFYNKWFDIHRKVKPQIFIKFSLTVLLFVTIAIFVDLAIVFPQGMNILLPESLLFYPAIAFLVEMLFHVVPLAVLMIVLNRFLPAIGLLKPVWIVLGIVALLEPSYQVFMDDYPLWAAMVVWMNLYLFNWVQLVAFKQYGFILMLTLRLVYYLFWHIIWGSIRLDVLF</sequence>
<evidence type="ECO:0000313" key="2">
    <source>
        <dbReference type="EMBL" id="RAJ11513.1"/>
    </source>
</evidence>
<dbReference type="Proteomes" id="UP000249696">
    <property type="component" value="Unassembled WGS sequence"/>
</dbReference>
<feature type="transmembrane region" description="Helical" evidence="1">
    <location>
        <begin position="119"/>
        <end position="145"/>
    </location>
</feature>
<feature type="transmembrane region" description="Helical" evidence="1">
    <location>
        <begin position="157"/>
        <end position="175"/>
    </location>
</feature>
<comment type="caution">
    <text evidence="2">The sequence shown here is derived from an EMBL/GenBank/DDBJ whole genome shotgun (WGS) entry which is preliminary data.</text>
</comment>
<reference evidence="2 3" key="1">
    <citation type="submission" date="2018-06" db="EMBL/GenBank/DDBJ databases">
        <title>Genomic Encyclopedia of Archaeal and Bacterial Type Strains, Phase II (KMG-II): from individual species to whole genera.</title>
        <authorList>
            <person name="Goeker M."/>
        </authorList>
    </citation>
    <scope>NUCLEOTIDE SEQUENCE [LARGE SCALE GENOMIC DNA]</scope>
    <source>
        <strain evidence="2 3">DSM 23522</strain>
    </source>
</reference>
<feature type="transmembrane region" description="Helical" evidence="1">
    <location>
        <begin position="89"/>
        <end position="107"/>
    </location>
</feature>
<keyword evidence="3" id="KW-1185">Reference proteome</keyword>
<dbReference type="OrthoDB" id="821171at2"/>
<keyword evidence="1" id="KW-0812">Transmembrane</keyword>
<keyword evidence="1" id="KW-0472">Membrane</keyword>
<feature type="transmembrane region" description="Helical" evidence="1">
    <location>
        <begin position="15"/>
        <end position="35"/>
    </location>
</feature>
<protein>
    <recommendedName>
        <fullName evidence="4">CAAX prenyl protease-like protein</fullName>
    </recommendedName>
</protein>
<gene>
    <name evidence="2" type="ORF">LV92_02441</name>
</gene>